<keyword evidence="2" id="KW-0472">Membrane</keyword>
<comment type="caution">
    <text evidence="3">The sequence shown here is derived from an EMBL/GenBank/DDBJ whole genome shotgun (WGS) entry which is preliminary data.</text>
</comment>
<accession>A0A9P6EHD0</accession>
<proteinExistence type="predicted"/>
<feature type="compositionally biased region" description="Low complexity" evidence="1">
    <location>
        <begin position="80"/>
        <end position="128"/>
    </location>
</feature>
<dbReference type="EMBL" id="MU157849">
    <property type="protein sequence ID" value="KAF9528928.1"/>
    <property type="molecule type" value="Genomic_DNA"/>
</dbReference>
<gene>
    <name evidence="3" type="ORF">CPB83DRAFT_289685</name>
</gene>
<evidence type="ECO:0000256" key="1">
    <source>
        <dbReference type="SAM" id="MobiDB-lite"/>
    </source>
</evidence>
<sequence>MIMPFPFTFIFNVPGLMNPFGGIGADSSAGAVSTPTTGHGHSVHSHGHAHAHQAATSVHRPNIPPIANPNGGPAPPYVPHHLGLQSLNQSQSQSQSQSQQSLAQAHLQHQLALHHPSNPSTSSSNLIIRPTRTRVSSRANLPKINRPPPEELERQQLLLHPQDPDVDSLRSLPTNRKRGWEPSFGSRAGDSSKSRAEAEAVVSSTTVSSKTASGYLGQLGRSGPGMGASWSMRGDRQEGEDEQEDEGVCGFFAFFEFYVFLSFFLSISFIHFHFHFVFLLIVRYRFCASSNHITHPSPSQITRFHTYTSRLPLPSSLYRYLPSSPIPSTNARCMRTPGVSSLT</sequence>
<dbReference type="Proteomes" id="UP000807306">
    <property type="component" value="Unassembled WGS sequence"/>
</dbReference>
<evidence type="ECO:0000313" key="4">
    <source>
        <dbReference type="Proteomes" id="UP000807306"/>
    </source>
</evidence>
<feature type="region of interest" description="Disordered" evidence="1">
    <location>
        <begin position="29"/>
        <end position="199"/>
    </location>
</feature>
<reference evidence="3" key="1">
    <citation type="submission" date="2020-11" db="EMBL/GenBank/DDBJ databases">
        <authorList>
            <consortium name="DOE Joint Genome Institute"/>
            <person name="Ahrendt S."/>
            <person name="Riley R."/>
            <person name="Andreopoulos W."/>
            <person name="Labutti K."/>
            <person name="Pangilinan J."/>
            <person name="Ruiz-Duenas F.J."/>
            <person name="Barrasa J.M."/>
            <person name="Sanchez-Garcia M."/>
            <person name="Camarero S."/>
            <person name="Miyauchi S."/>
            <person name="Serrano A."/>
            <person name="Linde D."/>
            <person name="Babiker R."/>
            <person name="Drula E."/>
            <person name="Ayuso-Fernandez I."/>
            <person name="Pacheco R."/>
            <person name="Padilla G."/>
            <person name="Ferreira P."/>
            <person name="Barriuso J."/>
            <person name="Kellner H."/>
            <person name="Castanera R."/>
            <person name="Alfaro M."/>
            <person name="Ramirez L."/>
            <person name="Pisabarro A.G."/>
            <person name="Kuo A."/>
            <person name="Tritt A."/>
            <person name="Lipzen A."/>
            <person name="He G."/>
            <person name="Yan M."/>
            <person name="Ng V."/>
            <person name="Cullen D."/>
            <person name="Martin F."/>
            <person name="Rosso M.-N."/>
            <person name="Henrissat B."/>
            <person name="Hibbett D."/>
            <person name="Martinez A.T."/>
            <person name="Grigoriev I.V."/>
        </authorList>
    </citation>
    <scope>NUCLEOTIDE SEQUENCE</scope>
    <source>
        <strain evidence="3">CBS 506.95</strain>
    </source>
</reference>
<feature type="transmembrane region" description="Helical" evidence="2">
    <location>
        <begin position="257"/>
        <end position="282"/>
    </location>
</feature>
<protein>
    <submittedName>
        <fullName evidence="3">Uncharacterized protein</fullName>
    </submittedName>
</protein>
<feature type="compositionally biased region" description="Pro residues" evidence="1">
    <location>
        <begin position="62"/>
        <end position="78"/>
    </location>
</feature>
<evidence type="ECO:0000313" key="3">
    <source>
        <dbReference type="EMBL" id="KAF9528928.1"/>
    </source>
</evidence>
<feature type="compositionally biased region" description="Basic residues" evidence="1">
    <location>
        <begin position="41"/>
        <end position="51"/>
    </location>
</feature>
<dbReference type="AlphaFoldDB" id="A0A9P6EHD0"/>
<evidence type="ECO:0000256" key="2">
    <source>
        <dbReference type="SAM" id="Phobius"/>
    </source>
</evidence>
<name>A0A9P6EHD0_9AGAR</name>
<organism evidence="3 4">
    <name type="scientific">Crepidotus variabilis</name>
    <dbReference type="NCBI Taxonomy" id="179855"/>
    <lineage>
        <taxon>Eukaryota</taxon>
        <taxon>Fungi</taxon>
        <taxon>Dikarya</taxon>
        <taxon>Basidiomycota</taxon>
        <taxon>Agaricomycotina</taxon>
        <taxon>Agaricomycetes</taxon>
        <taxon>Agaricomycetidae</taxon>
        <taxon>Agaricales</taxon>
        <taxon>Agaricineae</taxon>
        <taxon>Crepidotaceae</taxon>
        <taxon>Crepidotus</taxon>
    </lineage>
</organism>
<keyword evidence="4" id="KW-1185">Reference proteome</keyword>
<keyword evidence="2" id="KW-0812">Transmembrane</keyword>
<feature type="region of interest" description="Disordered" evidence="1">
    <location>
        <begin position="213"/>
        <end position="242"/>
    </location>
</feature>
<keyword evidence="2" id="KW-1133">Transmembrane helix</keyword>